<sequence>MANFLNKLLHSSIHRTTGNILRKFSSESVHVSSSNSKWMPQLVHSVLENNWIYKRNEIIQTPINQKHHIDLPRSIIYPITIEDPSKNNIVMEEPPQIIENHIEAARLIVIRRQKMKNHKLKKLRKRLRFERAKIRQKRELKKEKEFQAVLIQQCKEAETFSAEEYVQSRIQKYKEALVYVPKERKTFYD</sequence>
<comment type="caution">
    <text evidence="2">The sequence shown here is derived from an EMBL/GenBank/DDBJ whole genome shotgun (WGS) entry which is preliminary data.</text>
</comment>
<dbReference type="InterPro" id="IPR013177">
    <property type="entry name" value="Ribosomal_mS38_C"/>
</dbReference>
<evidence type="ECO:0000313" key="2">
    <source>
        <dbReference type="EMBL" id="KAL3268746.1"/>
    </source>
</evidence>
<accession>A0ABD2MQS4</accession>
<dbReference type="EMBL" id="JABFTP020000021">
    <property type="protein sequence ID" value="KAL3268746.1"/>
    <property type="molecule type" value="Genomic_DNA"/>
</dbReference>
<dbReference type="SMART" id="SM01155">
    <property type="entry name" value="DUF1713"/>
    <property type="match status" value="1"/>
</dbReference>
<dbReference type="Pfam" id="PF08213">
    <property type="entry name" value="COX24_C"/>
    <property type="match status" value="1"/>
</dbReference>
<proteinExistence type="predicted"/>
<evidence type="ECO:0000313" key="3">
    <source>
        <dbReference type="Proteomes" id="UP001516400"/>
    </source>
</evidence>
<organism evidence="2 3">
    <name type="scientific">Cryptolaemus montrouzieri</name>
    <dbReference type="NCBI Taxonomy" id="559131"/>
    <lineage>
        <taxon>Eukaryota</taxon>
        <taxon>Metazoa</taxon>
        <taxon>Ecdysozoa</taxon>
        <taxon>Arthropoda</taxon>
        <taxon>Hexapoda</taxon>
        <taxon>Insecta</taxon>
        <taxon>Pterygota</taxon>
        <taxon>Neoptera</taxon>
        <taxon>Endopterygota</taxon>
        <taxon>Coleoptera</taxon>
        <taxon>Polyphaga</taxon>
        <taxon>Cucujiformia</taxon>
        <taxon>Coccinelloidea</taxon>
        <taxon>Coccinellidae</taxon>
        <taxon>Scymninae</taxon>
        <taxon>Scymnini</taxon>
        <taxon>Cryptolaemus</taxon>
    </lineage>
</organism>
<dbReference type="Proteomes" id="UP001516400">
    <property type="component" value="Unassembled WGS sequence"/>
</dbReference>
<evidence type="ECO:0000259" key="1">
    <source>
        <dbReference type="SMART" id="SM01155"/>
    </source>
</evidence>
<protein>
    <recommendedName>
        <fullName evidence="1">Ribosomal protein mS38 C-terminal domain-containing protein</fullName>
    </recommendedName>
</protein>
<reference evidence="2 3" key="1">
    <citation type="journal article" date="2021" name="BMC Biol.">
        <title>Horizontally acquired antibacterial genes associated with adaptive radiation of ladybird beetles.</title>
        <authorList>
            <person name="Li H.S."/>
            <person name="Tang X.F."/>
            <person name="Huang Y.H."/>
            <person name="Xu Z.Y."/>
            <person name="Chen M.L."/>
            <person name="Du X.Y."/>
            <person name="Qiu B.Y."/>
            <person name="Chen P.T."/>
            <person name="Zhang W."/>
            <person name="Slipinski A."/>
            <person name="Escalona H.E."/>
            <person name="Waterhouse R.M."/>
            <person name="Zwick A."/>
            <person name="Pang H."/>
        </authorList>
    </citation>
    <scope>NUCLEOTIDE SEQUENCE [LARGE SCALE GENOMIC DNA]</scope>
    <source>
        <strain evidence="2">SYSU2018</strain>
    </source>
</reference>
<gene>
    <name evidence="2" type="ORF">HHI36_007848</name>
</gene>
<keyword evidence="3" id="KW-1185">Reference proteome</keyword>
<dbReference type="AlphaFoldDB" id="A0ABD2MQS4"/>
<feature type="domain" description="Ribosomal protein mS38 C-terminal" evidence="1">
    <location>
        <begin position="103"/>
        <end position="136"/>
    </location>
</feature>
<name>A0ABD2MQS4_9CUCU</name>